<evidence type="ECO:0000313" key="15">
    <source>
        <dbReference type="Proteomes" id="UP000178526"/>
    </source>
</evidence>
<comment type="cofactor">
    <cofactor evidence="12">
        <name>[4Fe-4S] cluster</name>
        <dbReference type="ChEBI" id="CHEBI:49883"/>
    </cofactor>
    <text evidence="12">Binds 2 [4Fe-4S] clusters per subunit.</text>
</comment>
<accession>A0A1F7RCJ4</accession>
<dbReference type="Pfam" id="PF12838">
    <property type="entry name" value="Fer4_7"/>
    <property type="match status" value="1"/>
</dbReference>
<evidence type="ECO:0000256" key="10">
    <source>
        <dbReference type="ARBA" id="ARBA00023075"/>
    </source>
</evidence>
<evidence type="ECO:0000256" key="5">
    <source>
        <dbReference type="ARBA" id="ARBA00022737"/>
    </source>
</evidence>
<dbReference type="Gene3D" id="3.30.70.3270">
    <property type="match status" value="1"/>
</dbReference>
<dbReference type="EC" id="7.1.1.-" evidence="12"/>
<feature type="binding site" evidence="12">
    <location>
        <position position="125"/>
    </location>
    <ligand>
        <name>[4Fe-4S] cluster</name>
        <dbReference type="ChEBI" id="CHEBI:49883"/>
        <label>1</label>
    </ligand>
</feature>
<protein>
    <recommendedName>
        <fullName evidence="12">NADH-quinone oxidoreductase subunit I</fullName>
        <ecNumber evidence="12">7.1.1.-</ecNumber>
    </recommendedName>
    <alternativeName>
        <fullName evidence="12">NADH dehydrogenase I subunit I</fullName>
    </alternativeName>
    <alternativeName>
        <fullName evidence="12">NDH-1 subunit I</fullName>
    </alternativeName>
</protein>
<evidence type="ECO:0000256" key="11">
    <source>
        <dbReference type="ARBA" id="ARBA00023136"/>
    </source>
</evidence>
<evidence type="ECO:0000256" key="3">
    <source>
        <dbReference type="ARBA" id="ARBA00022719"/>
    </source>
</evidence>
<dbReference type="InterPro" id="IPR017896">
    <property type="entry name" value="4Fe4S_Fe-S-bd"/>
</dbReference>
<keyword evidence="6 12" id="KW-1278">Translocase</keyword>
<dbReference type="PANTHER" id="PTHR10849:SF24">
    <property type="entry name" value="NADH-QUINONE OXIDOREDUCTASE SUBUNIT I 2"/>
    <property type="match status" value="1"/>
</dbReference>
<dbReference type="GO" id="GO:0051539">
    <property type="term" value="F:4 iron, 4 sulfur cluster binding"/>
    <property type="evidence" value="ECO:0007669"/>
    <property type="project" value="UniProtKB-KW"/>
</dbReference>
<dbReference type="SUPFAM" id="SSF54862">
    <property type="entry name" value="4Fe-4S ferredoxins"/>
    <property type="match status" value="1"/>
</dbReference>
<feature type="domain" description="4Fe-4S ferredoxin-type" evidence="13">
    <location>
        <begin position="65"/>
        <end position="97"/>
    </location>
</feature>
<evidence type="ECO:0000256" key="4">
    <source>
        <dbReference type="ARBA" id="ARBA00022723"/>
    </source>
</evidence>
<comment type="caution">
    <text evidence="14">The sequence shown here is derived from an EMBL/GenBank/DDBJ whole genome shotgun (WGS) entry which is preliminary data.</text>
</comment>
<keyword evidence="1 12" id="KW-1003">Cell membrane</keyword>
<proteinExistence type="inferred from homology"/>
<sequence length="191" mass="22177">MEDYIKVKREVGNRKDEMWYAFLQDLKAGLCLTLGYLFKKKITMQYPYEKSTAEWSIPLRWRGLHALSADENGRLKCIMCLQCMKICPDHCIKIRFSGAGKERVLEEFTVDLSRCSACGLCFEACPVNSITKAIVPTEKYELSVYSREGLVYKKEDLLKNWYDSVKSRIALEKAENMKKEEVKKEEKSVES</sequence>
<dbReference type="HAMAP" id="MF_01351">
    <property type="entry name" value="NDH1_NuoI"/>
    <property type="match status" value="1"/>
</dbReference>
<feature type="binding site" evidence="12">
    <location>
        <position position="87"/>
    </location>
    <ligand>
        <name>[4Fe-4S] cluster</name>
        <dbReference type="ChEBI" id="CHEBI:49883"/>
        <label>2</label>
    </ligand>
</feature>
<keyword evidence="7 12" id="KW-0408">Iron</keyword>
<keyword evidence="5" id="KW-0677">Repeat</keyword>
<dbReference type="GO" id="GO:0005506">
    <property type="term" value="F:iron ion binding"/>
    <property type="evidence" value="ECO:0007669"/>
    <property type="project" value="UniProtKB-UniRule"/>
</dbReference>
<feature type="binding site" evidence="12">
    <location>
        <position position="115"/>
    </location>
    <ligand>
        <name>[4Fe-4S] cluster</name>
        <dbReference type="ChEBI" id="CHEBI:49883"/>
        <label>2</label>
    </ligand>
</feature>
<comment type="catalytic activity">
    <reaction evidence="12">
        <text>a quinone + NADH + 5 H(+)(in) = a quinol + NAD(+) + 4 H(+)(out)</text>
        <dbReference type="Rhea" id="RHEA:57888"/>
        <dbReference type="ChEBI" id="CHEBI:15378"/>
        <dbReference type="ChEBI" id="CHEBI:24646"/>
        <dbReference type="ChEBI" id="CHEBI:57540"/>
        <dbReference type="ChEBI" id="CHEBI:57945"/>
        <dbReference type="ChEBI" id="CHEBI:132124"/>
    </reaction>
</comment>
<keyword evidence="3 12" id="KW-0874">Quinone</keyword>
<evidence type="ECO:0000259" key="13">
    <source>
        <dbReference type="PROSITE" id="PS51379"/>
    </source>
</evidence>
<dbReference type="AlphaFoldDB" id="A0A1F7RCJ4"/>
<feature type="binding site" evidence="12">
    <location>
        <position position="121"/>
    </location>
    <ligand>
        <name>[4Fe-4S] cluster</name>
        <dbReference type="ChEBI" id="CHEBI:49883"/>
        <label>2</label>
    </ligand>
</feature>
<keyword evidence="11 12" id="KW-0472">Membrane</keyword>
<feature type="binding site" evidence="12">
    <location>
        <position position="77"/>
    </location>
    <ligand>
        <name>[4Fe-4S] cluster</name>
        <dbReference type="ChEBI" id="CHEBI:49883"/>
        <label>1</label>
    </ligand>
</feature>
<name>A0A1F7RCJ4_9BACT</name>
<feature type="binding site" evidence="12">
    <location>
        <position position="83"/>
    </location>
    <ligand>
        <name>[4Fe-4S] cluster</name>
        <dbReference type="ChEBI" id="CHEBI:49883"/>
        <label>1</label>
    </ligand>
</feature>
<comment type="subcellular location">
    <subcellularLocation>
        <location evidence="12">Cell membrane</location>
        <topology evidence="12">Peripheral membrane protein</topology>
    </subcellularLocation>
</comment>
<dbReference type="InterPro" id="IPR010226">
    <property type="entry name" value="NADH_quinone_OxRdtase_chainI"/>
</dbReference>
<dbReference type="Proteomes" id="UP000178526">
    <property type="component" value="Unassembled WGS sequence"/>
</dbReference>
<feature type="binding site" evidence="12">
    <location>
        <position position="118"/>
    </location>
    <ligand>
        <name>[4Fe-4S] cluster</name>
        <dbReference type="ChEBI" id="CHEBI:49883"/>
        <label>2</label>
    </ligand>
</feature>
<reference evidence="14 15" key="1">
    <citation type="journal article" date="2016" name="Nat. Commun.">
        <title>Thousands of microbial genomes shed light on interconnected biogeochemical processes in an aquifer system.</title>
        <authorList>
            <person name="Anantharaman K."/>
            <person name="Brown C.T."/>
            <person name="Hug L.A."/>
            <person name="Sharon I."/>
            <person name="Castelle C.J."/>
            <person name="Probst A.J."/>
            <person name="Thomas B.C."/>
            <person name="Singh A."/>
            <person name="Wilkins M.J."/>
            <person name="Karaoz U."/>
            <person name="Brodie E.L."/>
            <person name="Williams K.H."/>
            <person name="Hubbard S.S."/>
            <person name="Banfield J.F."/>
        </authorList>
    </citation>
    <scope>NUCLEOTIDE SEQUENCE [LARGE SCALE GENOMIC DNA]</scope>
</reference>
<dbReference type="PANTHER" id="PTHR10849">
    <property type="entry name" value="NADH DEHYDROGENASE UBIQUINONE IRON-SULFUR PROTEIN 8, MITOCHONDRIAL"/>
    <property type="match status" value="1"/>
</dbReference>
<feature type="domain" description="4Fe-4S ferredoxin-type" evidence="13">
    <location>
        <begin position="106"/>
        <end position="135"/>
    </location>
</feature>
<keyword evidence="2 12" id="KW-0004">4Fe-4S</keyword>
<dbReference type="EMBL" id="MGDB01000123">
    <property type="protein sequence ID" value="OGL39275.1"/>
    <property type="molecule type" value="Genomic_DNA"/>
</dbReference>
<evidence type="ECO:0000256" key="12">
    <source>
        <dbReference type="HAMAP-Rule" id="MF_01351"/>
    </source>
</evidence>
<evidence type="ECO:0000256" key="8">
    <source>
        <dbReference type="ARBA" id="ARBA00023014"/>
    </source>
</evidence>
<evidence type="ECO:0000256" key="7">
    <source>
        <dbReference type="ARBA" id="ARBA00023004"/>
    </source>
</evidence>
<evidence type="ECO:0000313" key="14">
    <source>
        <dbReference type="EMBL" id="OGL39275.1"/>
    </source>
</evidence>
<comment type="subunit">
    <text evidence="12">NDH-1 is composed of 14 different subunits. Subunits NuoA, H, J, K, L, M, N constitute the membrane sector of the complex.</text>
</comment>
<dbReference type="PROSITE" id="PS00198">
    <property type="entry name" value="4FE4S_FER_1"/>
    <property type="match status" value="1"/>
</dbReference>
<feature type="binding site" evidence="12">
    <location>
        <position position="80"/>
    </location>
    <ligand>
        <name>[4Fe-4S] cluster</name>
        <dbReference type="ChEBI" id="CHEBI:49883"/>
        <label>1</label>
    </ligand>
</feature>
<dbReference type="GO" id="GO:0005886">
    <property type="term" value="C:plasma membrane"/>
    <property type="evidence" value="ECO:0007669"/>
    <property type="project" value="UniProtKB-SubCell"/>
</dbReference>
<keyword evidence="9 12" id="KW-0520">NAD</keyword>
<dbReference type="GO" id="GO:0050136">
    <property type="term" value="F:NADH dehydrogenase (quinone) (non-electrogenic) activity"/>
    <property type="evidence" value="ECO:0007669"/>
    <property type="project" value="UniProtKB-UniRule"/>
</dbReference>
<dbReference type="InterPro" id="IPR017900">
    <property type="entry name" value="4Fe4S_Fe_S_CS"/>
</dbReference>
<dbReference type="GO" id="GO:0048038">
    <property type="term" value="F:quinone binding"/>
    <property type="evidence" value="ECO:0007669"/>
    <property type="project" value="UniProtKB-KW"/>
</dbReference>
<comment type="similarity">
    <text evidence="12">Belongs to the complex I 23 kDa subunit family.</text>
</comment>
<evidence type="ECO:0000256" key="1">
    <source>
        <dbReference type="ARBA" id="ARBA00022475"/>
    </source>
</evidence>
<evidence type="ECO:0000256" key="6">
    <source>
        <dbReference type="ARBA" id="ARBA00022967"/>
    </source>
</evidence>
<dbReference type="PROSITE" id="PS51379">
    <property type="entry name" value="4FE4S_FER_2"/>
    <property type="match status" value="2"/>
</dbReference>
<comment type="function">
    <text evidence="12">NDH-1 shuttles electrons from NADH, via FMN and iron-sulfur (Fe-S) centers, to quinones in the respiratory chain. The immediate electron acceptor for the enzyme in this species is believed to be ubiquinone. Couples the redox reaction to proton translocation (for every two electrons transferred, four hydrogen ions are translocated across the cytoplasmic membrane), and thus conserves the redox energy in a proton gradient.</text>
</comment>
<keyword evidence="10 12" id="KW-0830">Ubiquinone</keyword>
<evidence type="ECO:0000256" key="2">
    <source>
        <dbReference type="ARBA" id="ARBA00022485"/>
    </source>
</evidence>
<keyword evidence="8 12" id="KW-0411">Iron-sulfur</keyword>
<organism evidence="14 15">
    <name type="scientific">Candidatus Schekmanbacteria bacterium GWA2_38_11</name>
    <dbReference type="NCBI Taxonomy" id="1817876"/>
    <lineage>
        <taxon>Bacteria</taxon>
        <taxon>Candidatus Schekmaniibacteriota</taxon>
    </lineage>
</organism>
<gene>
    <name evidence="12" type="primary">nuoI</name>
    <name evidence="14" type="ORF">A2042_07305</name>
</gene>
<evidence type="ECO:0000256" key="9">
    <source>
        <dbReference type="ARBA" id="ARBA00023027"/>
    </source>
</evidence>
<keyword evidence="4 12" id="KW-0479">Metal-binding</keyword>